<dbReference type="GeneID" id="74948205"/>
<sequence>MTRKGKLEEIFSRALYADDPSLYFVSYRDFDSIVEVPLQEFVSLSENFSVIPPSRIAKVRRGDETLYEKKSGL</sequence>
<dbReference type="OrthoDB" id="8488at2157"/>
<dbReference type="RefSeq" id="WP_075055845.1">
    <property type="nucleotide sequence ID" value="NZ_CP007536.1"/>
</dbReference>
<evidence type="ECO:0000313" key="1">
    <source>
        <dbReference type="EMBL" id="AIC17248.1"/>
    </source>
</evidence>
<evidence type="ECO:0008006" key="3">
    <source>
        <dbReference type="Google" id="ProtNLM"/>
    </source>
</evidence>
<accession>A0A060HP27</accession>
<name>A0A060HP27_9ARCH</name>
<dbReference type="KEGG" id="nvn:NVIE_029700"/>
<dbReference type="AlphaFoldDB" id="A0A060HP27"/>
<organism evidence="1 2">
    <name type="scientific">Nitrososphaera viennensis EN76</name>
    <dbReference type="NCBI Taxonomy" id="926571"/>
    <lineage>
        <taxon>Archaea</taxon>
        <taxon>Nitrososphaerota</taxon>
        <taxon>Nitrososphaeria</taxon>
        <taxon>Nitrososphaerales</taxon>
        <taxon>Nitrososphaeraceae</taxon>
        <taxon>Nitrososphaera</taxon>
    </lineage>
</organism>
<keyword evidence="2" id="KW-1185">Reference proteome</keyword>
<gene>
    <name evidence="1" type="ORF">NVIE_029700</name>
</gene>
<dbReference type="Proteomes" id="UP000027093">
    <property type="component" value="Chromosome"/>
</dbReference>
<dbReference type="STRING" id="926571.NVIE_029700"/>
<dbReference type="EMBL" id="CP007536">
    <property type="protein sequence ID" value="AIC17248.1"/>
    <property type="molecule type" value="Genomic_DNA"/>
</dbReference>
<dbReference type="HOGENOM" id="CLU_2712971_0_0_2"/>
<proteinExistence type="predicted"/>
<reference evidence="1 2" key="1">
    <citation type="journal article" date="2014" name="Int. J. Syst. Evol. Microbiol.">
        <title>Nitrososphaera viennensis gen. nov., sp. nov., an aerobic and mesophilic, ammonia-oxidizing archaeon from soil and a member of the archaeal phylum Thaumarchaeota.</title>
        <authorList>
            <person name="Stieglmeier M."/>
            <person name="Klingl A."/>
            <person name="Alves R.J."/>
            <person name="Rittmann S.K."/>
            <person name="Melcher M."/>
            <person name="Leisch N."/>
            <person name="Schleper C."/>
        </authorList>
    </citation>
    <scope>NUCLEOTIDE SEQUENCE [LARGE SCALE GENOMIC DNA]</scope>
    <source>
        <strain evidence="1">EN76</strain>
    </source>
</reference>
<protein>
    <recommendedName>
        <fullName evidence="3">DUF504 domain-containing protein</fullName>
    </recommendedName>
</protein>
<evidence type="ECO:0000313" key="2">
    <source>
        <dbReference type="Proteomes" id="UP000027093"/>
    </source>
</evidence>